<feature type="transmembrane region" description="Helical" evidence="6">
    <location>
        <begin position="20"/>
        <end position="40"/>
    </location>
</feature>
<evidence type="ECO:0000313" key="8">
    <source>
        <dbReference type="Proteomes" id="UP000002630"/>
    </source>
</evidence>
<keyword evidence="8" id="KW-1185">Reference proteome</keyword>
<evidence type="ECO:0000256" key="4">
    <source>
        <dbReference type="ARBA" id="ARBA00022989"/>
    </source>
</evidence>
<evidence type="ECO:0000313" key="7">
    <source>
        <dbReference type="EMBL" id="CBN77549.1"/>
    </source>
</evidence>
<reference evidence="7 8" key="1">
    <citation type="journal article" date="2010" name="Nature">
        <title>The Ectocarpus genome and the independent evolution of multicellularity in brown algae.</title>
        <authorList>
            <person name="Cock J.M."/>
            <person name="Sterck L."/>
            <person name="Rouze P."/>
            <person name="Scornet D."/>
            <person name="Allen A.E."/>
            <person name="Amoutzias G."/>
            <person name="Anthouard V."/>
            <person name="Artiguenave F."/>
            <person name="Aury J.M."/>
            <person name="Badger J.H."/>
            <person name="Beszteri B."/>
            <person name="Billiau K."/>
            <person name="Bonnet E."/>
            <person name="Bothwell J.H."/>
            <person name="Bowler C."/>
            <person name="Boyen C."/>
            <person name="Brownlee C."/>
            <person name="Carrano C.J."/>
            <person name="Charrier B."/>
            <person name="Cho G.Y."/>
            <person name="Coelho S.M."/>
            <person name="Collen J."/>
            <person name="Corre E."/>
            <person name="Da Silva C."/>
            <person name="Delage L."/>
            <person name="Delaroque N."/>
            <person name="Dittami S.M."/>
            <person name="Doulbeau S."/>
            <person name="Elias M."/>
            <person name="Farnham G."/>
            <person name="Gachon C.M."/>
            <person name="Gschloessl B."/>
            <person name="Heesch S."/>
            <person name="Jabbari K."/>
            <person name="Jubin C."/>
            <person name="Kawai H."/>
            <person name="Kimura K."/>
            <person name="Kloareg B."/>
            <person name="Kupper F.C."/>
            <person name="Lang D."/>
            <person name="Le Bail A."/>
            <person name="Leblanc C."/>
            <person name="Lerouge P."/>
            <person name="Lohr M."/>
            <person name="Lopez P.J."/>
            <person name="Martens C."/>
            <person name="Maumus F."/>
            <person name="Michel G."/>
            <person name="Miranda-Saavedra D."/>
            <person name="Morales J."/>
            <person name="Moreau H."/>
            <person name="Motomura T."/>
            <person name="Nagasato C."/>
            <person name="Napoli C.A."/>
            <person name="Nelson D.R."/>
            <person name="Nyvall-Collen P."/>
            <person name="Peters A.F."/>
            <person name="Pommier C."/>
            <person name="Potin P."/>
            <person name="Poulain J."/>
            <person name="Quesneville H."/>
            <person name="Read B."/>
            <person name="Rensing S.A."/>
            <person name="Ritter A."/>
            <person name="Rousvoal S."/>
            <person name="Samanta M."/>
            <person name="Samson G."/>
            <person name="Schroeder D.C."/>
            <person name="Segurens B."/>
            <person name="Strittmatter M."/>
            <person name="Tonon T."/>
            <person name="Tregear J.W."/>
            <person name="Valentin K."/>
            <person name="von Dassow P."/>
            <person name="Yamagishi T."/>
            <person name="Van de Peer Y."/>
            <person name="Wincker P."/>
        </authorList>
    </citation>
    <scope>NUCLEOTIDE SEQUENCE [LARGE SCALE GENOMIC DNA]</scope>
    <source>
        <strain evidence="8">Ec32 / CCAP1310/4</strain>
    </source>
</reference>
<evidence type="ECO:0000256" key="6">
    <source>
        <dbReference type="RuleBase" id="RU363053"/>
    </source>
</evidence>
<dbReference type="InterPro" id="IPR007248">
    <property type="entry name" value="Mpv17_PMP22"/>
</dbReference>
<accession>D8LMD9</accession>
<dbReference type="eggNOG" id="KOG1944">
    <property type="taxonomic scope" value="Eukaryota"/>
</dbReference>
<keyword evidence="3 6" id="KW-0812">Transmembrane</keyword>
<dbReference type="GO" id="GO:0005737">
    <property type="term" value="C:cytoplasm"/>
    <property type="evidence" value="ECO:0007669"/>
    <property type="project" value="TreeGrafter"/>
</dbReference>
<evidence type="ECO:0000256" key="2">
    <source>
        <dbReference type="ARBA" id="ARBA00006824"/>
    </source>
</evidence>
<dbReference type="Pfam" id="PF04117">
    <property type="entry name" value="Mpv17_PMP22"/>
    <property type="match status" value="1"/>
</dbReference>
<organism evidence="7 8">
    <name type="scientific">Ectocarpus siliculosus</name>
    <name type="common">Brown alga</name>
    <name type="synonym">Conferva siliculosa</name>
    <dbReference type="NCBI Taxonomy" id="2880"/>
    <lineage>
        <taxon>Eukaryota</taxon>
        <taxon>Sar</taxon>
        <taxon>Stramenopiles</taxon>
        <taxon>Ochrophyta</taxon>
        <taxon>PX clade</taxon>
        <taxon>Phaeophyceae</taxon>
        <taxon>Ectocarpales</taxon>
        <taxon>Ectocarpaceae</taxon>
        <taxon>Ectocarpus</taxon>
    </lineage>
</organism>
<dbReference type="Proteomes" id="UP000002630">
    <property type="component" value="Linkage Group LG03"/>
</dbReference>
<gene>
    <name evidence="7" type="ORF">Esi_0004_0129</name>
</gene>
<feature type="transmembrane region" description="Helical" evidence="6">
    <location>
        <begin position="52"/>
        <end position="75"/>
    </location>
</feature>
<dbReference type="EMBL" id="FN649728">
    <property type="protein sequence ID" value="CBN77549.1"/>
    <property type="molecule type" value="Genomic_DNA"/>
</dbReference>
<keyword evidence="5 6" id="KW-0472">Membrane</keyword>
<evidence type="ECO:0000256" key="5">
    <source>
        <dbReference type="ARBA" id="ARBA00023136"/>
    </source>
</evidence>
<dbReference type="AlphaFoldDB" id="D8LMD9"/>
<dbReference type="OrthoDB" id="196537at2759"/>
<dbReference type="PANTHER" id="PTHR11266">
    <property type="entry name" value="PEROXISOMAL MEMBRANE PROTEIN 2, PXMP2 MPV17"/>
    <property type="match status" value="1"/>
</dbReference>
<evidence type="ECO:0000256" key="3">
    <source>
        <dbReference type="ARBA" id="ARBA00022692"/>
    </source>
</evidence>
<feature type="transmembrane region" description="Helical" evidence="6">
    <location>
        <begin position="87"/>
        <end position="113"/>
    </location>
</feature>
<feature type="transmembrane region" description="Helical" evidence="6">
    <location>
        <begin position="134"/>
        <end position="155"/>
    </location>
</feature>
<dbReference type="EMBL" id="FN648596">
    <property type="protein sequence ID" value="CBN77549.1"/>
    <property type="molecule type" value="Genomic_DNA"/>
</dbReference>
<protein>
    <submittedName>
        <fullName evidence="7">Uncharacterized protein</fullName>
    </submittedName>
</protein>
<keyword evidence="4 6" id="KW-1133">Transmembrane helix</keyword>
<dbReference type="OMA" id="QMEHHEL"/>
<dbReference type="InParanoid" id="D8LMD9"/>
<dbReference type="GO" id="GO:0016020">
    <property type="term" value="C:membrane"/>
    <property type="evidence" value="ECO:0007669"/>
    <property type="project" value="UniProtKB-SubCell"/>
</dbReference>
<proteinExistence type="inferred from homology"/>
<dbReference type="STRING" id="2880.D8LMD9"/>
<dbReference type="PANTHER" id="PTHR11266:SF80">
    <property type="entry name" value="PEROXISOMAL MEMBRANE PROTEIN 2"/>
    <property type="match status" value="1"/>
</dbReference>
<comment type="similarity">
    <text evidence="2 6">Belongs to the peroxisomal membrane protein PXMP2/4 family.</text>
</comment>
<name>D8LMD9_ECTSI</name>
<sequence length="186" mass="20625">MPGDSNASALDAYPVLTKSISSGFIGLLGDVLAQWVEYLFGAAFPPWKTTAMVWRSCAVMIDGLLINGPLLHYAYEMLESRMPAGDSILAAMTQVCVDVLVIDPVFAFMFVWSTGLIEGRSVRGEILPTIVHHYPTLVLWLIVIGVGWAPIQIYLFNRYPVQYRVLTADLIDLVWTCVSSLFSHVK</sequence>
<evidence type="ECO:0000256" key="1">
    <source>
        <dbReference type="ARBA" id="ARBA00004141"/>
    </source>
</evidence>
<comment type="subcellular location">
    <subcellularLocation>
        <location evidence="1">Membrane</location>
        <topology evidence="1">Multi-pass membrane protein</topology>
    </subcellularLocation>
</comment>